<evidence type="ECO:0000313" key="5">
    <source>
        <dbReference type="Proteomes" id="UP000033949"/>
    </source>
</evidence>
<dbReference type="Gene3D" id="3.90.550.10">
    <property type="entry name" value="Spore Coat Polysaccharide Biosynthesis Protein SpsA, Chain A"/>
    <property type="match status" value="1"/>
</dbReference>
<dbReference type="InterPro" id="IPR029044">
    <property type="entry name" value="Nucleotide-diphossugar_trans"/>
</dbReference>
<reference evidence="4 5" key="1">
    <citation type="journal article" date="2015" name="Nature">
        <title>rRNA introns, odd ribosomes, and small enigmatic genomes across a large radiation of phyla.</title>
        <authorList>
            <person name="Brown C.T."/>
            <person name="Hug L.A."/>
            <person name="Thomas B.C."/>
            <person name="Sharon I."/>
            <person name="Castelle C.J."/>
            <person name="Singh A."/>
            <person name="Wilkins M.J."/>
            <person name="Williams K.H."/>
            <person name="Banfield J.F."/>
        </authorList>
    </citation>
    <scope>NUCLEOTIDE SEQUENCE [LARGE SCALE GENOMIC DNA]</scope>
</reference>
<gene>
    <name evidence="4" type="ORF">UU82_C0030G0011</name>
</gene>
<proteinExistence type="inferred from homology"/>
<dbReference type="PANTHER" id="PTHR43179">
    <property type="entry name" value="RHAMNOSYLTRANSFERASE WBBL"/>
    <property type="match status" value="1"/>
</dbReference>
<sequence length="148" mass="17111">MDHGQFKKPEDTDFVTGALLITKAKVLKKVGLFDEKYFMYLEDVDLSHRMKLAGYRLIFDPKIKMWHEVGQSSGIGSPLNDYFITRNRLYFGFKFAKLRTKLALFREAFRKIFSGTPAQRRAVSDFISGKMGRGTFKIDQTKSIHNTT</sequence>
<organism evidence="4 5">
    <name type="scientific">Candidatus Nomurabacteria bacterium GW2011_GWC2_41_8</name>
    <dbReference type="NCBI Taxonomy" id="1618755"/>
    <lineage>
        <taxon>Bacteria</taxon>
        <taxon>Candidatus Nomuraibacteriota</taxon>
    </lineage>
</organism>
<dbReference type="EMBL" id="LCCC01000030">
    <property type="protein sequence ID" value="KKS23424.1"/>
    <property type="molecule type" value="Genomic_DNA"/>
</dbReference>
<dbReference type="AlphaFoldDB" id="A0A0G0XET2"/>
<dbReference type="SUPFAM" id="SSF53448">
    <property type="entry name" value="Nucleotide-diphospho-sugar transferases"/>
    <property type="match status" value="1"/>
</dbReference>
<evidence type="ECO:0000256" key="3">
    <source>
        <dbReference type="ARBA" id="ARBA00022679"/>
    </source>
</evidence>
<comment type="similarity">
    <text evidence="1">Belongs to the glycosyltransferase 2 family.</text>
</comment>
<keyword evidence="3 4" id="KW-0808">Transferase</keyword>
<comment type="caution">
    <text evidence="4">The sequence shown here is derived from an EMBL/GenBank/DDBJ whole genome shotgun (WGS) entry which is preliminary data.</text>
</comment>
<protein>
    <submittedName>
        <fullName evidence="4">Glycosyl transferase family 2</fullName>
    </submittedName>
</protein>
<dbReference type="PANTHER" id="PTHR43179:SF12">
    <property type="entry name" value="GALACTOFURANOSYLTRANSFERASE GLFT2"/>
    <property type="match status" value="1"/>
</dbReference>
<evidence type="ECO:0000256" key="2">
    <source>
        <dbReference type="ARBA" id="ARBA00022676"/>
    </source>
</evidence>
<accession>A0A0G0XET2</accession>
<keyword evidence="2" id="KW-0328">Glycosyltransferase</keyword>
<dbReference type="GO" id="GO:0016757">
    <property type="term" value="F:glycosyltransferase activity"/>
    <property type="evidence" value="ECO:0007669"/>
    <property type="project" value="UniProtKB-KW"/>
</dbReference>
<name>A0A0G0XET2_9BACT</name>
<evidence type="ECO:0000313" key="4">
    <source>
        <dbReference type="EMBL" id="KKS23424.1"/>
    </source>
</evidence>
<evidence type="ECO:0000256" key="1">
    <source>
        <dbReference type="ARBA" id="ARBA00006739"/>
    </source>
</evidence>
<dbReference type="Proteomes" id="UP000033949">
    <property type="component" value="Unassembled WGS sequence"/>
</dbReference>